<feature type="transmembrane region" description="Helical" evidence="1">
    <location>
        <begin position="49"/>
        <end position="70"/>
    </location>
</feature>
<evidence type="ECO:0000313" key="2">
    <source>
        <dbReference type="EMBL" id="CAI5450563.1"/>
    </source>
</evidence>
<feature type="transmembrane region" description="Helical" evidence="1">
    <location>
        <begin position="107"/>
        <end position="127"/>
    </location>
</feature>
<feature type="transmembrane region" description="Helical" evidence="1">
    <location>
        <begin position="82"/>
        <end position="100"/>
    </location>
</feature>
<reference evidence="2" key="1">
    <citation type="submission" date="2022-11" db="EMBL/GenBank/DDBJ databases">
        <authorList>
            <person name="Kikuchi T."/>
        </authorList>
    </citation>
    <scope>NUCLEOTIDE SEQUENCE</scope>
    <source>
        <strain evidence="2">PS1010</strain>
    </source>
</reference>
<keyword evidence="1" id="KW-0812">Transmembrane</keyword>
<keyword evidence="3" id="KW-1185">Reference proteome</keyword>
<name>A0A9P1N4A6_9PELO</name>
<keyword evidence="1" id="KW-0472">Membrane</keyword>
<dbReference type="AlphaFoldDB" id="A0A9P1N4A6"/>
<accession>A0A9P1N4A6</accession>
<protein>
    <submittedName>
        <fullName evidence="2">Uncharacterized protein</fullName>
    </submittedName>
</protein>
<dbReference type="EMBL" id="CANHGI010000005">
    <property type="protein sequence ID" value="CAI5450563.1"/>
    <property type="molecule type" value="Genomic_DNA"/>
</dbReference>
<evidence type="ECO:0000256" key="1">
    <source>
        <dbReference type="SAM" id="Phobius"/>
    </source>
</evidence>
<feature type="transmembrane region" description="Helical" evidence="1">
    <location>
        <begin position="12"/>
        <end position="37"/>
    </location>
</feature>
<comment type="caution">
    <text evidence="2">The sequence shown here is derived from an EMBL/GenBank/DDBJ whole genome shotgun (WGS) entry which is preliminary data.</text>
</comment>
<dbReference type="OrthoDB" id="5798875at2759"/>
<organism evidence="2 3">
    <name type="scientific">Caenorhabditis angaria</name>
    <dbReference type="NCBI Taxonomy" id="860376"/>
    <lineage>
        <taxon>Eukaryota</taxon>
        <taxon>Metazoa</taxon>
        <taxon>Ecdysozoa</taxon>
        <taxon>Nematoda</taxon>
        <taxon>Chromadorea</taxon>
        <taxon>Rhabditida</taxon>
        <taxon>Rhabditina</taxon>
        <taxon>Rhabditomorpha</taxon>
        <taxon>Rhabditoidea</taxon>
        <taxon>Rhabditidae</taxon>
        <taxon>Peloderinae</taxon>
        <taxon>Caenorhabditis</taxon>
    </lineage>
</organism>
<dbReference type="Proteomes" id="UP001152747">
    <property type="component" value="Unassembled WGS sequence"/>
</dbReference>
<sequence>MPLDNKPYKYLIVYPFNVLTICKIQLVILSILSFYAYEVERRRTGSGSVLVATFDILAIGTSLISLWFIVEKFFWRKLETGLDAFGIFTSIASIFANFVLTFEPFCLVTFTHTLTLATWIFAIFWTWRECFNNVSNLFIAEWGNGTEDVEIEQLDQHF</sequence>
<proteinExistence type="predicted"/>
<keyword evidence="1" id="KW-1133">Transmembrane helix</keyword>
<evidence type="ECO:0000313" key="3">
    <source>
        <dbReference type="Proteomes" id="UP001152747"/>
    </source>
</evidence>
<gene>
    <name evidence="2" type="ORF">CAMP_LOCUS13200</name>
</gene>